<protein>
    <submittedName>
        <fullName evidence="2">Outer membrane beta-barrel protein</fullName>
    </submittedName>
</protein>
<evidence type="ECO:0000313" key="3">
    <source>
        <dbReference type="Proteomes" id="UP001139450"/>
    </source>
</evidence>
<comment type="caution">
    <text evidence="2">The sequence shown here is derived from an EMBL/GenBank/DDBJ whole genome shotgun (WGS) entry which is preliminary data.</text>
</comment>
<feature type="chain" id="PRO_5040951416" evidence="1">
    <location>
        <begin position="21"/>
        <end position="179"/>
    </location>
</feature>
<keyword evidence="1" id="KW-0732">Signal</keyword>
<name>A0A9X1X1U0_9SPHI</name>
<gene>
    <name evidence="2" type="ORF">MUY27_03585</name>
</gene>
<dbReference type="RefSeq" id="WP_245128603.1">
    <property type="nucleotide sequence ID" value="NZ_JALJEJ010000001.1"/>
</dbReference>
<evidence type="ECO:0000256" key="1">
    <source>
        <dbReference type="SAM" id="SignalP"/>
    </source>
</evidence>
<evidence type="ECO:0000313" key="2">
    <source>
        <dbReference type="EMBL" id="MCJ8208775.1"/>
    </source>
</evidence>
<reference evidence="2" key="1">
    <citation type="submission" date="2022-04" db="EMBL/GenBank/DDBJ databases">
        <title>Mucilaginibacter sp. RS28 isolated from freshwater.</title>
        <authorList>
            <person name="Ko S.-R."/>
        </authorList>
    </citation>
    <scope>NUCLEOTIDE SEQUENCE</scope>
    <source>
        <strain evidence="2">RS28</strain>
    </source>
</reference>
<keyword evidence="3" id="KW-1185">Reference proteome</keyword>
<accession>A0A9X1X1U0</accession>
<dbReference type="AlphaFoldDB" id="A0A9X1X1U0"/>
<dbReference type="EMBL" id="JALJEJ010000001">
    <property type="protein sequence ID" value="MCJ8208775.1"/>
    <property type="molecule type" value="Genomic_DNA"/>
</dbReference>
<feature type="signal peptide" evidence="1">
    <location>
        <begin position="1"/>
        <end position="20"/>
    </location>
</feature>
<dbReference type="Proteomes" id="UP001139450">
    <property type="component" value="Unassembled WGS sequence"/>
</dbReference>
<organism evidence="2 3">
    <name type="scientific">Mucilaginibacter straminoryzae</name>
    <dbReference type="NCBI Taxonomy" id="2932774"/>
    <lineage>
        <taxon>Bacteria</taxon>
        <taxon>Pseudomonadati</taxon>
        <taxon>Bacteroidota</taxon>
        <taxon>Sphingobacteriia</taxon>
        <taxon>Sphingobacteriales</taxon>
        <taxon>Sphingobacteriaceae</taxon>
        <taxon>Mucilaginibacter</taxon>
    </lineage>
</organism>
<sequence length="179" mass="18865">MKKIYLLVMLCSLVALKSSAQTKGQPTRLSVGAEFGLPVGNASGYYSVGLGGSLKVDIPIAPKFFFTGSAGYTSYLVKNSVKETLKSWGITNNSSTPVVPLKVGGKYFISPLFYGEAQVGAAIETDSGGSTSFAWSPGVGFLLPAGNGGVDLGIRYEGWSQHHSTFGQFGIRVAYSFNL</sequence>
<proteinExistence type="predicted"/>